<dbReference type="Proteomes" id="UP001303373">
    <property type="component" value="Chromosome 2"/>
</dbReference>
<evidence type="ECO:0000313" key="2">
    <source>
        <dbReference type="Proteomes" id="UP001303373"/>
    </source>
</evidence>
<evidence type="ECO:0008006" key="3">
    <source>
        <dbReference type="Google" id="ProtNLM"/>
    </source>
</evidence>
<organism evidence="1 2">
    <name type="scientific">Acrodontium crateriforme</name>
    <dbReference type="NCBI Taxonomy" id="150365"/>
    <lineage>
        <taxon>Eukaryota</taxon>
        <taxon>Fungi</taxon>
        <taxon>Dikarya</taxon>
        <taxon>Ascomycota</taxon>
        <taxon>Pezizomycotina</taxon>
        <taxon>Dothideomycetes</taxon>
        <taxon>Dothideomycetidae</taxon>
        <taxon>Mycosphaerellales</taxon>
        <taxon>Teratosphaeriaceae</taxon>
        <taxon>Acrodontium</taxon>
    </lineage>
</organism>
<dbReference type="Gene3D" id="3.90.550.50">
    <property type="match status" value="1"/>
</dbReference>
<dbReference type="Pfam" id="PF04646">
    <property type="entry name" value="DUF604"/>
    <property type="match status" value="1"/>
</dbReference>
<proteinExistence type="predicted"/>
<dbReference type="PANTHER" id="PTHR10811">
    <property type="entry name" value="FRINGE-RELATED"/>
    <property type="match status" value="1"/>
</dbReference>
<dbReference type="AlphaFoldDB" id="A0AAQ3M0K9"/>
<name>A0AAQ3M0K9_9PEZI</name>
<dbReference type="EMBL" id="CP138581">
    <property type="protein sequence ID" value="WPG98549.1"/>
    <property type="molecule type" value="Genomic_DNA"/>
</dbReference>
<evidence type="ECO:0000313" key="1">
    <source>
        <dbReference type="EMBL" id="WPG98549.1"/>
    </source>
</evidence>
<keyword evidence="2" id="KW-1185">Reference proteome</keyword>
<reference evidence="1 2" key="1">
    <citation type="submission" date="2023-11" db="EMBL/GenBank/DDBJ databases">
        <title>An acidophilic fungus is an integral part of prey digestion in a carnivorous sundew plant.</title>
        <authorList>
            <person name="Tsai I.J."/>
        </authorList>
    </citation>
    <scope>NUCLEOTIDE SEQUENCE [LARGE SCALE GENOMIC DNA]</scope>
    <source>
        <strain evidence="1">169a</strain>
    </source>
</reference>
<gene>
    <name evidence="1" type="ORF">R9X50_00134100</name>
</gene>
<sequence length="499" mass="55958">MPRVRLALLAAAALLGFFFILPRLYARSSFDLPSWASPDFDYGALQRGHSPTDEITDREVLKRLGLAPAAFEYRRHCIQAKPKYGLKREGLVDVSSESLLADGWGVTVGDDFDTLPPCEHWTTVDVPSFDDVKNVDTSSLMLGVATILNRVEPSLHAFSRWLAHTGSTLLIVLVDQTDLEAEAATINAAQSKAESLGMKIVFEPFADAKEYPSEGIRNFALTNAFIKHRGAATKWFSIIDDDTFFVSLPRMLQALKPYDPSKQWYIGALTEGLFRIAKEGFKAWGGAGFFISLPLMEALSQNYERCIKLDEGFGDLLWRDCILEVTSPTVRLTELRGLNQIDVWKDISGWYEAPHNTLLTVHHWKSWHFHPIPIAHLVTDVAGPDTFMQRYKFADDLILTNGFSAVYYPRGLPDLNLVELTMVEEVEKTTWPDKVQFEHSLGKTRPALQVGTEKVSWKFADAVVADGGDTVRQFYIKQAGKEGNPNGLDSVIELDWKRG</sequence>
<accession>A0AAQ3M0K9</accession>
<protein>
    <recommendedName>
        <fullName evidence="3">Glycosyltransferase family 31 protein</fullName>
    </recommendedName>
</protein>
<dbReference type="InterPro" id="IPR006740">
    <property type="entry name" value="DUF604"/>
</dbReference>